<dbReference type="EMBL" id="JAWDGP010005540">
    <property type="protein sequence ID" value="KAK3756195.1"/>
    <property type="molecule type" value="Genomic_DNA"/>
</dbReference>
<dbReference type="AlphaFoldDB" id="A0AAE1D483"/>
<accession>A0AAE1D483</accession>
<sequence length="437" mass="48271">MHIVLSSFQTTLSRAADWQNSAGRSYVNGACLPCGPMKSRQLTRCLSVSPCLYASAVTALRPLSTYQTSGQSSPIRSTSVHFHPCVFCLFPWDIAPALHLSTSILVCFVYFPGTLLQLYICPLPSLCVLFISLGHCSSSYICPTSISLCVLFISLGHCSSSTSVHFHPCVFCLFPWDIAPALHLSTSILVCFVYFPGTLLQLYICPLPSLCVLFISLGHCSSSTSVHFHPCVFCLFPWDIAPALNISVHFHPCVFCFYFCDIAPALHLFTSHPLCVLFISLGHCSSFISVHFYPCVFYFISWDICSSSTSVHFHPCVFLFISVDKLQLLHLSTSILVCFVYFPGTLLQLYICPLPSLCVLFTSLGHCSSSISVHLILVCFVYFPGTLLQLYICPLPSLCILFISPGTSLQLYICPSLNPCVFCLLPWDIAPALYICP</sequence>
<keyword evidence="1" id="KW-0812">Transmembrane</keyword>
<evidence type="ECO:0000256" key="1">
    <source>
        <dbReference type="SAM" id="Phobius"/>
    </source>
</evidence>
<reference evidence="2" key="1">
    <citation type="journal article" date="2023" name="G3 (Bethesda)">
        <title>A reference genome for the long-term kleptoplast-retaining sea slug Elysia crispata morphotype clarki.</title>
        <authorList>
            <person name="Eastman K.E."/>
            <person name="Pendleton A.L."/>
            <person name="Shaikh M.A."/>
            <person name="Suttiyut T."/>
            <person name="Ogas R."/>
            <person name="Tomko P."/>
            <person name="Gavelis G."/>
            <person name="Widhalm J.R."/>
            <person name="Wisecaver J.H."/>
        </authorList>
    </citation>
    <scope>NUCLEOTIDE SEQUENCE</scope>
    <source>
        <strain evidence="2">ECLA1</strain>
    </source>
</reference>
<keyword evidence="1" id="KW-1133">Transmembrane helix</keyword>
<comment type="caution">
    <text evidence="2">The sequence shown here is derived from an EMBL/GenBank/DDBJ whole genome shotgun (WGS) entry which is preliminary data.</text>
</comment>
<organism evidence="2 3">
    <name type="scientific">Elysia crispata</name>
    <name type="common">lettuce slug</name>
    <dbReference type="NCBI Taxonomy" id="231223"/>
    <lineage>
        <taxon>Eukaryota</taxon>
        <taxon>Metazoa</taxon>
        <taxon>Spiralia</taxon>
        <taxon>Lophotrochozoa</taxon>
        <taxon>Mollusca</taxon>
        <taxon>Gastropoda</taxon>
        <taxon>Heterobranchia</taxon>
        <taxon>Euthyneura</taxon>
        <taxon>Panpulmonata</taxon>
        <taxon>Sacoglossa</taxon>
        <taxon>Placobranchoidea</taxon>
        <taxon>Plakobranchidae</taxon>
        <taxon>Elysia</taxon>
    </lineage>
</organism>
<protein>
    <submittedName>
        <fullName evidence="2">Uncharacterized protein</fullName>
    </submittedName>
</protein>
<keyword evidence="1" id="KW-0472">Membrane</keyword>
<dbReference type="Proteomes" id="UP001283361">
    <property type="component" value="Unassembled WGS sequence"/>
</dbReference>
<name>A0AAE1D483_9GAST</name>
<gene>
    <name evidence="2" type="ORF">RRG08_045651</name>
</gene>
<proteinExistence type="predicted"/>
<feature type="transmembrane region" description="Helical" evidence="1">
    <location>
        <begin position="97"/>
        <end position="120"/>
    </location>
</feature>
<feature type="transmembrane region" description="Helical" evidence="1">
    <location>
        <begin position="127"/>
        <end position="153"/>
    </location>
</feature>
<feature type="transmembrane region" description="Helical" evidence="1">
    <location>
        <begin position="173"/>
        <end position="195"/>
    </location>
</feature>
<feature type="transmembrane region" description="Helical" evidence="1">
    <location>
        <begin position="363"/>
        <end position="383"/>
    </location>
</feature>
<evidence type="ECO:0000313" key="3">
    <source>
        <dbReference type="Proteomes" id="UP001283361"/>
    </source>
</evidence>
<feature type="non-terminal residue" evidence="2">
    <location>
        <position position="437"/>
    </location>
</feature>
<feature type="transmembrane region" description="Helical" evidence="1">
    <location>
        <begin position="328"/>
        <end position="351"/>
    </location>
</feature>
<evidence type="ECO:0000313" key="2">
    <source>
        <dbReference type="EMBL" id="KAK3756195.1"/>
    </source>
</evidence>
<keyword evidence="3" id="KW-1185">Reference proteome</keyword>